<dbReference type="Proteomes" id="UP000435112">
    <property type="component" value="Unassembled WGS sequence"/>
</dbReference>
<evidence type="ECO:0000313" key="6">
    <source>
        <dbReference type="Proteomes" id="UP000435112"/>
    </source>
</evidence>
<dbReference type="AlphaFoldDB" id="A0A6A4DCF9"/>
<keyword evidence="5" id="KW-1185">Reference proteome</keyword>
<organism evidence="3 5">
    <name type="scientific">Phytophthora rubi</name>
    <dbReference type="NCBI Taxonomy" id="129364"/>
    <lineage>
        <taxon>Eukaryota</taxon>
        <taxon>Sar</taxon>
        <taxon>Stramenopiles</taxon>
        <taxon>Oomycota</taxon>
        <taxon>Peronosporomycetes</taxon>
        <taxon>Peronosporales</taxon>
        <taxon>Peronosporaceae</taxon>
        <taxon>Phytophthora</taxon>
    </lineage>
</organism>
<proteinExistence type="predicted"/>
<evidence type="ECO:0000313" key="2">
    <source>
        <dbReference type="EMBL" id="KAE9046409.1"/>
    </source>
</evidence>
<evidence type="ECO:0000313" key="3">
    <source>
        <dbReference type="EMBL" id="KAE9304828.1"/>
    </source>
</evidence>
<dbReference type="Proteomes" id="UP000429607">
    <property type="component" value="Unassembled WGS sequence"/>
</dbReference>
<evidence type="ECO:0000313" key="1">
    <source>
        <dbReference type="EMBL" id="KAE9040769.1"/>
    </source>
</evidence>
<dbReference type="EMBL" id="QXFU01000193">
    <property type="protein sequence ID" value="KAE9040769.1"/>
    <property type="molecule type" value="Genomic_DNA"/>
</dbReference>
<sequence>MSVKMRVVFRALKDLCENGLDALVVDMLPFIC</sequence>
<dbReference type="OrthoDB" id="10296330at2759"/>
<reference evidence="3 5" key="1">
    <citation type="submission" date="2018-08" db="EMBL/GenBank/DDBJ databases">
        <title>Genomic investigation of the strawberry pathogen Phytophthora fragariae indicates pathogenicity is determined by transcriptional variation in three key races.</title>
        <authorList>
            <person name="Adams T.M."/>
            <person name="Armitage A.D."/>
            <person name="Sobczyk M.K."/>
            <person name="Bates H.J."/>
            <person name="Dunwell J.M."/>
            <person name="Nellist C.F."/>
            <person name="Harrison R.J."/>
        </authorList>
    </citation>
    <scope>NUCLEOTIDE SEQUENCE [LARGE SCALE GENOMIC DNA]</scope>
    <source>
        <strain evidence="2 4">SCRP249</strain>
        <strain evidence="1 6">SCRP324</strain>
        <strain evidence="3 5">SCRP333</strain>
    </source>
</reference>
<dbReference type="EMBL" id="QXFV01000189">
    <property type="protein sequence ID" value="KAE9046409.1"/>
    <property type="molecule type" value="Genomic_DNA"/>
</dbReference>
<protein>
    <submittedName>
        <fullName evidence="3">Uncharacterized protein</fullName>
    </submittedName>
</protein>
<comment type="caution">
    <text evidence="3">The sequence shown here is derived from an EMBL/GenBank/DDBJ whole genome shotgun (WGS) entry which is preliminary data.</text>
</comment>
<evidence type="ECO:0000313" key="4">
    <source>
        <dbReference type="Proteomes" id="UP000429607"/>
    </source>
</evidence>
<dbReference type="EMBL" id="QXFT01002053">
    <property type="protein sequence ID" value="KAE9304828.1"/>
    <property type="molecule type" value="Genomic_DNA"/>
</dbReference>
<accession>A0A6A4DCF9</accession>
<evidence type="ECO:0000313" key="5">
    <source>
        <dbReference type="Proteomes" id="UP000434957"/>
    </source>
</evidence>
<dbReference type="Proteomes" id="UP000434957">
    <property type="component" value="Unassembled WGS sequence"/>
</dbReference>
<gene>
    <name evidence="2" type="ORF">PR001_g4587</name>
    <name evidence="1" type="ORF">PR002_g4782</name>
    <name evidence="3" type="ORF">PR003_g21657</name>
</gene>
<name>A0A6A4DCF9_9STRA</name>